<dbReference type="SUPFAM" id="SSF52313">
    <property type="entry name" value="Ribosomal protein S2"/>
    <property type="match status" value="1"/>
</dbReference>
<dbReference type="HAMAP" id="MF_00291_B">
    <property type="entry name" value="Ribosomal_uS2_B"/>
    <property type="match status" value="1"/>
</dbReference>
<evidence type="ECO:0000256" key="8">
    <source>
        <dbReference type="ARBA" id="ARBA00083109"/>
    </source>
</evidence>
<evidence type="ECO:0000256" key="7">
    <source>
        <dbReference type="ARBA" id="ARBA00071390"/>
    </source>
</evidence>
<keyword evidence="3 10" id="KW-0689">Ribosomal protein</keyword>
<evidence type="ECO:0000313" key="10">
    <source>
        <dbReference type="RefSeq" id="XP_012685672.1"/>
    </source>
</evidence>
<dbReference type="PANTHER" id="PTHR12534:SF0">
    <property type="entry name" value="SMALL RIBOSOMAL SUBUNIT PROTEIN US2M"/>
    <property type="match status" value="1"/>
</dbReference>
<comment type="similarity">
    <text evidence="2">Belongs to the universal ribosomal protein uS2 family.</text>
</comment>
<accession>A0A6P3VZL5</accession>
<dbReference type="PRINTS" id="PR00395">
    <property type="entry name" value="RIBOSOMALS2"/>
</dbReference>
<evidence type="ECO:0000256" key="4">
    <source>
        <dbReference type="ARBA" id="ARBA00023128"/>
    </source>
</evidence>
<dbReference type="FunFam" id="3.40.50.10490:FF:000026">
    <property type="entry name" value="28S ribosomal protein S2, mitochondrial"/>
    <property type="match status" value="1"/>
</dbReference>
<evidence type="ECO:0000256" key="1">
    <source>
        <dbReference type="ARBA" id="ARBA00004173"/>
    </source>
</evidence>
<dbReference type="OrthoDB" id="2320368at2759"/>
<dbReference type="CDD" id="cd01425">
    <property type="entry name" value="RPS2"/>
    <property type="match status" value="1"/>
</dbReference>
<keyword evidence="9" id="KW-1185">Reference proteome</keyword>
<dbReference type="InterPro" id="IPR001865">
    <property type="entry name" value="Ribosomal_uS2"/>
</dbReference>
<evidence type="ECO:0000256" key="3">
    <source>
        <dbReference type="ARBA" id="ARBA00022980"/>
    </source>
</evidence>
<dbReference type="InterPro" id="IPR023591">
    <property type="entry name" value="Ribosomal_uS2_flav_dom_sf"/>
</dbReference>
<comment type="subcellular location">
    <subcellularLocation>
        <location evidence="1">Mitochondrion</location>
    </subcellularLocation>
</comment>
<dbReference type="InterPro" id="IPR005706">
    <property type="entry name" value="Ribosomal_uS2_bac/mit/plastid"/>
</dbReference>
<organism evidence="9 10">
    <name type="scientific">Clupea harengus</name>
    <name type="common">Atlantic herring</name>
    <dbReference type="NCBI Taxonomy" id="7950"/>
    <lineage>
        <taxon>Eukaryota</taxon>
        <taxon>Metazoa</taxon>
        <taxon>Chordata</taxon>
        <taxon>Craniata</taxon>
        <taxon>Vertebrata</taxon>
        <taxon>Euteleostomi</taxon>
        <taxon>Actinopterygii</taxon>
        <taxon>Neopterygii</taxon>
        <taxon>Teleostei</taxon>
        <taxon>Clupei</taxon>
        <taxon>Clupeiformes</taxon>
        <taxon>Clupeoidei</taxon>
        <taxon>Clupeidae</taxon>
        <taxon>Clupea</taxon>
    </lineage>
</organism>
<evidence type="ECO:0000256" key="6">
    <source>
        <dbReference type="ARBA" id="ARBA00059792"/>
    </source>
</evidence>
<dbReference type="RefSeq" id="XP_012685672.1">
    <property type="nucleotide sequence ID" value="XM_012830218.3"/>
</dbReference>
<dbReference type="Proteomes" id="UP000515152">
    <property type="component" value="Chromosome 12"/>
</dbReference>
<dbReference type="PANTHER" id="PTHR12534">
    <property type="entry name" value="30S RIBOSOMAL PROTEIN S2 PROKARYOTIC AND ORGANELLAR"/>
    <property type="match status" value="1"/>
</dbReference>
<evidence type="ECO:0000313" key="9">
    <source>
        <dbReference type="Proteomes" id="UP000515152"/>
    </source>
</evidence>
<reference evidence="10" key="1">
    <citation type="submission" date="2025-08" db="UniProtKB">
        <authorList>
            <consortium name="RefSeq"/>
        </authorList>
    </citation>
    <scope>IDENTIFICATION</scope>
</reference>
<keyword evidence="5" id="KW-0687">Ribonucleoprotein</keyword>
<dbReference type="PROSITE" id="PS00962">
    <property type="entry name" value="RIBOSOMAL_S2_1"/>
    <property type="match status" value="1"/>
</dbReference>
<protein>
    <recommendedName>
        <fullName evidence="7">Small ribosomal subunit protein uS2m</fullName>
    </recommendedName>
    <alternativeName>
        <fullName evidence="8">28S ribosomal protein S2, mitochondrial</fullName>
    </alternativeName>
</protein>
<dbReference type="GO" id="GO:0005763">
    <property type="term" value="C:mitochondrial small ribosomal subunit"/>
    <property type="evidence" value="ECO:0007669"/>
    <property type="project" value="UniProtKB-ARBA"/>
</dbReference>
<gene>
    <name evidence="10" type="primary">mrps2</name>
</gene>
<dbReference type="CTD" id="51116"/>
<keyword evidence="4" id="KW-0496">Mitochondrion</keyword>
<comment type="function">
    <text evidence="6">Required for mitoribosome formation and stability, and mitochondrial translation.</text>
</comment>
<dbReference type="InterPro" id="IPR018130">
    <property type="entry name" value="Ribosomal_uS2_CS"/>
</dbReference>
<dbReference type="GO" id="GO:0003735">
    <property type="term" value="F:structural constituent of ribosome"/>
    <property type="evidence" value="ECO:0007669"/>
    <property type="project" value="InterPro"/>
</dbReference>
<dbReference type="GeneID" id="105902578"/>
<dbReference type="GO" id="GO:0005743">
    <property type="term" value="C:mitochondrial inner membrane"/>
    <property type="evidence" value="ECO:0007669"/>
    <property type="project" value="UniProtKB-ARBA"/>
</dbReference>
<proteinExistence type="inferred from homology"/>
<evidence type="ECO:0000256" key="2">
    <source>
        <dbReference type="ARBA" id="ARBA00006242"/>
    </source>
</evidence>
<evidence type="ECO:0000256" key="5">
    <source>
        <dbReference type="ARBA" id="ARBA00023274"/>
    </source>
</evidence>
<sequence>MTSMATGILTKVIGGLRCPRFTAAALSCSGQAYSTAALPKAIVTPSDITNDQDKLLNVPLSQPDFFRVSELFNLKDLFDARAHLGHKKGCRHRLMEPYLFGSRLDVDVIDLEQTVEHLQLALNFTAQVAFRGGVIMFVSRRRQFGHLVERTARDCGEYAHTRYWQGGLLTNATIQYGAGVRLPDLVVFLSTLNNVFQPHTAIRDVAKMNIPTVGIVDTNCNPSLITYPVPANDDTPAAMELFCRLFKVTINRAKDKRRQLELLRGLGPTADM</sequence>
<dbReference type="AlphaFoldDB" id="A0A6P3VZL5"/>
<dbReference type="GO" id="GO:0006412">
    <property type="term" value="P:translation"/>
    <property type="evidence" value="ECO:0007669"/>
    <property type="project" value="InterPro"/>
</dbReference>
<dbReference type="Pfam" id="PF00318">
    <property type="entry name" value="Ribosomal_S2"/>
    <property type="match status" value="2"/>
</dbReference>
<dbReference type="Gene3D" id="3.40.50.10490">
    <property type="entry name" value="Glucose-6-phosphate isomerase like protein, domain 1"/>
    <property type="match status" value="1"/>
</dbReference>
<name>A0A6P3VZL5_CLUHA</name>
<dbReference type="KEGG" id="char:105902578"/>